<comment type="subcellular location">
    <subcellularLocation>
        <location evidence="1">Membrane</location>
        <topology evidence="1">Multi-pass membrane protein</topology>
    </subcellularLocation>
</comment>
<dbReference type="PANTHER" id="PTHR31566:SF0">
    <property type="entry name" value="CYTOCHROME C BIOGENESIS PROTEIN CCS1, CHLOROPLASTIC"/>
    <property type="match status" value="1"/>
</dbReference>
<evidence type="ECO:0000259" key="7">
    <source>
        <dbReference type="Pfam" id="PF05140"/>
    </source>
</evidence>
<comment type="caution">
    <text evidence="8">The sequence shown here is derived from an EMBL/GenBank/DDBJ whole genome shotgun (WGS) entry which is preliminary data.</text>
</comment>
<dbReference type="PANTHER" id="PTHR31566">
    <property type="entry name" value="CYTOCHROME C BIOGENESIS PROTEIN CCS1, CHLOROPLASTIC"/>
    <property type="match status" value="1"/>
</dbReference>
<keyword evidence="9" id="KW-1185">Reference proteome</keyword>
<evidence type="ECO:0000256" key="2">
    <source>
        <dbReference type="ARBA" id="ARBA00022692"/>
    </source>
</evidence>
<organism evidence="8 9">
    <name type="scientific">Bogoriella caseilytica</name>
    <dbReference type="NCBI Taxonomy" id="56055"/>
    <lineage>
        <taxon>Bacteria</taxon>
        <taxon>Bacillati</taxon>
        <taxon>Actinomycetota</taxon>
        <taxon>Actinomycetes</taxon>
        <taxon>Micrococcales</taxon>
        <taxon>Bogoriellaceae</taxon>
        <taxon>Bogoriella</taxon>
    </lineage>
</organism>
<keyword evidence="4 6" id="KW-1133">Transmembrane helix</keyword>
<feature type="transmembrane region" description="Helical" evidence="6">
    <location>
        <begin position="74"/>
        <end position="94"/>
    </location>
</feature>
<proteinExistence type="predicted"/>
<evidence type="ECO:0000313" key="8">
    <source>
        <dbReference type="EMBL" id="ROR72334.1"/>
    </source>
</evidence>
<evidence type="ECO:0000256" key="4">
    <source>
        <dbReference type="ARBA" id="ARBA00022989"/>
    </source>
</evidence>
<gene>
    <name evidence="8" type="ORF">EDD31_0685</name>
</gene>
<evidence type="ECO:0000256" key="5">
    <source>
        <dbReference type="ARBA" id="ARBA00023136"/>
    </source>
</evidence>
<accession>A0A3N2BB73</accession>
<keyword evidence="2 6" id="KW-0812">Transmembrane</keyword>
<keyword evidence="5 6" id="KW-0472">Membrane</keyword>
<keyword evidence="3" id="KW-0201">Cytochrome c-type biogenesis</keyword>
<feature type="domain" description="ResB-like" evidence="7">
    <location>
        <begin position="19"/>
        <end position="507"/>
    </location>
</feature>
<protein>
    <submittedName>
        <fullName evidence="8">Cytochrome c biogenesis protein</fullName>
    </submittedName>
</protein>
<evidence type="ECO:0000256" key="3">
    <source>
        <dbReference type="ARBA" id="ARBA00022748"/>
    </source>
</evidence>
<dbReference type="InterPro" id="IPR007816">
    <property type="entry name" value="ResB-like_domain"/>
</dbReference>
<dbReference type="GO" id="GO:0016020">
    <property type="term" value="C:membrane"/>
    <property type="evidence" value="ECO:0007669"/>
    <property type="project" value="UniProtKB-SubCell"/>
</dbReference>
<feature type="transmembrane region" description="Helical" evidence="6">
    <location>
        <begin position="453"/>
        <end position="472"/>
    </location>
</feature>
<evidence type="ECO:0000313" key="9">
    <source>
        <dbReference type="Proteomes" id="UP000280668"/>
    </source>
</evidence>
<dbReference type="OrthoDB" id="3949537at2"/>
<dbReference type="RefSeq" id="WP_123302912.1">
    <property type="nucleotide sequence ID" value="NZ_RKHK01000001.1"/>
</dbReference>
<feature type="transmembrane region" description="Helical" evidence="6">
    <location>
        <begin position="172"/>
        <end position="191"/>
    </location>
</feature>
<dbReference type="Pfam" id="PF05140">
    <property type="entry name" value="ResB"/>
    <property type="match status" value="1"/>
</dbReference>
<name>A0A3N2BB73_9MICO</name>
<dbReference type="GO" id="GO:0017004">
    <property type="term" value="P:cytochrome complex assembly"/>
    <property type="evidence" value="ECO:0007669"/>
    <property type="project" value="UniProtKB-KW"/>
</dbReference>
<evidence type="ECO:0000256" key="6">
    <source>
        <dbReference type="SAM" id="Phobius"/>
    </source>
</evidence>
<sequence>MELGLLGWLRWMWRQLTSMRVAIMLLLLLAVAALPGSIIPQVTHDPTGVAQYHQDSPRLAEWLDRLGFFDVYASPWFGAVYLLLFISLIGCIVPRTAVHFRALRAAPPKVPSRLSRFPVRREATVEGSRETVEAGLVTALRRGPLGLPRYRTTVSPEGISAERGYLRETGNIVFHLSLVALLVIFGLGQVFSYRGQAIVIEGQSFANSVVDYDSFEAGRFFDPNSLEPFTFTLEEFRSEFTPDAQARDFAADLTVYEPDGSVREEVLEVNHPVGAAGARVYLSGNGYAPVITVEDGAGEVAFSGAVPFLPEDFVYTSRGVIKVPDVSAGQEQLGLTGALLPTAVVEEDGSGARSLHPQPNNPLLVLTLWAGDLGLDAGIPQNVYVLDTEDMRQIYEPQPDGAAGSAEDGQRPVTLFLEPGATVELPEGLGTITWDGLPRFAALDLRYDPTMPYLLAAAILSMAGLFASLFTARRRLWVRLDEQGGCVQVEAAALARGDDAGLAKDLDRVLHAVGIEPPHDERHQP</sequence>
<evidence type="ECO:0000256" key="1">
    <source>
        <dbReference type="ARBA" id="ARBA00004141"/>
    </source>
</evidence>
<dbReference type="Proteomes" id="UP000280668">
    <property type="component" value="Unassembled WGS sequence"/>
</dbReference>
<dbReference type="InterPro" id="IPR023494">
    <property type="entry name" value="Cyt_c_bgen_Ccs1/CcsB/ResB"/>
</dbReference>
<dbReference type="AlphaFoldDB" id="A0A3N2BB73"/>
<reference evidence="8 9" key="1">
    <citation type="submission" date="2018-11" db="EMBL/GenBank/DDBJ databases">
        <title>Sequencing the genomes of 1000 actinobacteria strains.</title>
        <authorList>
            <person name="Klenk H.-P."/>
        </authorList>
    </citation>
    <scope>NUCLEOTIDE SEQUENCE [LARGE SCALE GENOMIC DNA]</scope>
    <source>
        <strain evidence="8 9">DSM 11294</strain>
    </source>
</reference>
<dbReference type="EMBL" id="RKHK01000001">
    <property type="protein sequence ID" value="ROR72334.1"/>
    <property type="molecule type" value="Genomic_DNA"/>
</dbReference>